<organism evidence="2 3">
    <name type="scientific">Blastopirellula marina DSM 3645</name>
    <dbReference type="NCBI Taxonomy" id="314230"/>
    <lineage>
        <taxon>Bacteria</taxon>
        <taxon>Pseudomonadati</taxon>
        <taxon>Planctomycetota</taxon>
        <taxon>Planctomycetia</taxon>
        <taxon>Pirellulales</taxon>
        <taxon>Pirellulaceae</taxon>
        <taxon>Blastopirellula</taxon>
    </lineage>
</organism>
<proteinExistence type="predicted"/>
<dbReference type="PANTHER" id="PTHR36114">
    <property type="entry name" value="16.7 KDA PROTEIN IN WHIE LOCUS"/>
    <property type="match status" value="1"/>
</dbReference>
<dbReference type="PANTHER" id="PTHR36114:SF1">
    <property type="entry name" value="16.7 KDA PROTEIN IN WHIE LOCUS"/>
    <property type="match status" value="1"/>
</dbReference>
<dbReference type="InterPro" id="IPR014710">
    <property type="entry name" value="RmlC-like_jellyroll"/>
</dbReference>
<dbReference type="CDD" id="cd02226">
    <property type="entry name" value="cupin_YdbB-like"/>
    <property type="match status" value="1"/>
</dbReference>
<dbReference type="Gene3D" id="2.60.120.10">
    <property type="entry name" value="Jelly Rolls"/>
    <property type="match status" value="1"/>
</dbReference>
<dbReference type="InterPro" id="IPR011051">
    <property type="entry name" value="RmlC_Cupin_sf"/>
</dbReference>
<dbReference type="Pfam" id="PF07883">
    <property type="entry name" value="Cupin_2"/>
    <property type="match status" value="1"/>
</dbReference>
<dbReference type="Proteomes" id="UP000004358">
    <property type="component" value="Unassembled WGS sequence"/>
</dbReference>
<dbReference type="STRING" id="314230.DSM3645_27878"/>
<dbReference type="InterPro" id="IPR013096">
    <property type="entry name" value="Cupin_2"/>
</dbReference>
<evidence type="ECO:0000313" key="3">
    <source>
        <dbReference type="Proteomes" id="UP000004358"/>
    </source>
</evidence>
<dbReference type="AlphaFoldDB" id="A3ZX89"/>
<dbReference type="OrthoDB" id="9794183at2"/>
<feature type="domain" description="Cupin type-2" evidence="1">
    <location>
        <begin position="39"/>
        <end position="97"/>
    </location>
</feature>
<dbReference type="SUPFAM" id="SSF51182">
    <property type="entry name" value="RmlC-like cupins"/>
    <property type="match status" value="1"/>
</dbReference>
<dbReference type="eggNOG" id="COG0662">
    <property type="taxonomic scope" value="Bacteria"/>
</dbReference>
<sequence>MPPAKINLAEKLNQFTEHWSPKIIAPYEDYQFKLAKLKGEFVWHSHPESDEAFLVLDGVLRLDFRDGSVSVGQGEMLVVPKGVEHKPSAEFPCQVMVLVRAGTVNTGNAPVSELTSDPTASI</sequence>
<comment type="caution">
    <text evidence="2">The sequence shown here is derived from an EMBL/GenBank/DDBJ whole genome shotgun (WGS) entry which is preliminary data.</text>
</comment>
<evidence type="ECO:0000313" key="2">
    <source>
        <dbReference type="EMBL" id="EAQ78974.1"/>
    </source>
</evidence>
<dbReference type="HOGENOM" id="CLU_131430_1_0_0"/>
<gene>
    <name evidence="2" type="ORF">DSM3645_27878</name>
</gene>
<dbReference type="InterPro" id="IPR052044">
    <property type="entry name" value="PKS_Associated_Protein"/>
</dbReference>
<dbReference type="EMBL" id="AANZ01000017">
    <property type="protein sequence ID" value="EAQ78974.1"/>
    <property type="molecule type" value="Genomic_DNA"/>
</dbReference>
<dbReference type="RefSeq" id="WP_002653470.1">
    <property type="nucleotide sequence ID" value="NZ_CH672376.1"/>
</dbReference>
<evidence type="ECO:0000259" key="1">
    <source>
        <dbReference type="Pfam" id="PF07883"/>
    </source>
</evidence>
<protein>
    <recommendedName>
        <fullName evidence="1">Cupin type-2 domain-containing protein</fullName>
    </recommendedName>
</protein>
<name>A3ZX89_9BACT</name>
<reference evidence="2 3" key="1">
    <citation type="submission" date="2006-02" db="EMBL/GenBank/DDBJ databases">
        <authorList>
            <person name="Amann R."/>
            <person name="Ferriera S."/>
            <person name="Johnson J."/>
            <person name="Kravitz S."/>
            <person name="Halpern A."/>
            <person name="Remington K."/>
            <person name="Beeson K."/>
            <person name="Tran B."/>
            <person name="Rogers Y.-H."/>
            <person name="Friedman R."/>
            <person name="Venter J.C."/>
        </authorList>
    </citation>
    <scope>NUCLEOTIDE SEQUENCE [LARGE SCALE GENOMIC DNA]</scope>
    <source>
        <strain evidence="2 3">DSM 3645</strain>
    </source>
</reference>
<accession>A3ZX89</accession>